<dbReference type="InterPro" id="IPR001466">
    <property type="entry name" value="Beta-lactam-related"/>
</dbReference>
<dbReference type="Gene3D" id="3.40.710.10">
    <property type="entry name" value="DD-peptidase/beta-lactamase superfamily"/>
    <property type="match status" value="1"/>
</dbReference>
<evidence type="ECO:0000313" key="3">
    <source>
        <dbReference type="EMBL" id="SMC18736.1"/>
    </source>
</evidence>
<evidence type="ECO:0000313" key="4">
    <source>
        <dbReference type="Proteomes" id="UP000192468"/>
    </source>
</evidence>
<dbReference type="Proteomes" id="UP000192468">
    <property type="component" value="Unassembled WGS sequence"/>
</dbReference>
<evidence type="ECO:0000259" key="2">
    <source>
        <dbReference type="Pfam" id="PF00144"/>
    </source>
</evidence>
<reference evidence="3 4" key="1">
    <citation type="submission" date="2017-04" db="EMBL/GenBank/DDBJ databases">
        <authorList>
            <person name="Afonso C.L."/>
            <person name="Miller P.J."/>
            <person name="Scott M.A."/>
            <person name="Spackman E."/>
            <person name="Goraichik I."/>
            <person name="Dimitrov K.M."/>
            <person name="Suarez D.L."/>
            <person name="Swayne D.E."/>
        </authorList>
    </citation>
    <scope>NUCLEOTIDE SEQUENCE [LARGE SCALE GENOMIC DNA]</scope>
    <source>
        <strain evidence="3 4">DSM 12555</strain>
    </source>
</reference>
<proteinExistence type="predicted"/>
<dbReference type="AlphaFoldDB" id="A0A1W1X483"/>
<feature type="repeat" description="TPR" evidence="1">
    <location>
        <begin position="557"/>
        <end position="590"/>
    </location>
</feature>
<feature type="domain" description="Beta-lactamase-related" evidence="2">
    <location>
        <begin position="60"/>
        <end position="378"/>
    </location>
</feature>
<dbReference type="SUPFAM" id="SSF48452">
    <property type="entry name" value="TPR-like"/>
    <property type="match status" value="1"/>
</dbReference>
<dbReference type="InterPro" id="IPR050491">
    <property type="entry name" value="AmpC-like"/>
</dbReference>
<keyword evidence="1" id="KW-0802">TPR repeat</keyword>
<dbReference type="EMBL" id="FWXH01000002">
    <property type="protein sequence ID" value="SMC18736.1"/>
    <property type="molecule type" value="Genomic_DNA"/>
</dbReference>
<protein>
    <submittedName>
        <fullName evidence="3">CubicO group peptidase, beta-lactamase class C family</fullName>
    </submittedName>
</protein>
<dbReference type="InterPro" id="IPR012338">
    <property type="entry name" value="Beta-lactam/transpept-like"/>
</dbReference>
<dbReference type="Gene3D" id="1.25.40.10">
    <property type="entry name" value="Tetratricopeptide repeat domain"/>
    <property type="match status" value="1"/>
</dbReference>
<accession>A0A1W1X483</accession>
<dbReference type="STRING" id="1121291.SAMN02745134_00651"/>
<evidence type="ECO:0000256" key="1">
    <source>
        <dbReference type="PROSITE-ProRule" id="PRU00339"/>
    </source>
</evidence>
<gene>
    <name evidence="3" type="ORF">SAMN02745134_00651</name>
</gene>
<dbReference type="PANTHER" id="PTHR46825">
    <property type="entry name" value="D-ALANYL-D-ALANINE-CARBOXYPEPTIDASE/ENDOPEPTIDASE AMPH"/>
    <property type="match status" value="1"/>
</dbReference>
<dbReference type="PANTHER" id="PTHR46825:SF12">
    <property type="entry name" value="PENICILLIN-BINDING PROTEIN 4"/>
    <property type="match status" value="1"/>
</dbReference>
<name>A0A1W1X483_9CLOT</name>
<organism evidence="3 4">
    <name type="scientific">Clostridium acidisoli DSM 12555</name>
    <dbReference type="NCBI Taxonomy" id="1121291"/>
    <lineage>
        <taxon>Bacteria</taxon>
        <taxon>Bacillati</taxon>
        <taxon>Bacillota</taxon>
        <taxon>Clostridia</taxon>
        <taxon>Eubacteriales</taxon>
        <taxon>Clostridiaceae</taxon>
        <taxon>Clostridium</taxon>
    </lineage>
</organism>
<dbReference type="InterPro" id="IPR019734">
    <property type="entry name" value="TPR_rpt"/>
</dbReference>
<keyword evidence="4" id="KW-1185">Reference proteome</keyword>
<dbReference type="Pfam" id="PF00144">
    <property type="entry name" value="Beta-lactamase"/>
    <property type="match status" value="1"/>
</dbReference>
<dbReference type="SUPFAM" id="SSF56601">
    <property type="entry name" value="beta-lactamase/transpeptidase-like"/>
    <property type="match status" value="1"/>
</dbReference>
<dbReference type="PROSITE" id="PS50005">
    <property type="entry name" value="TPR"/>
    <property type="match status" value="1"/>
</dbReference>
<sequence>MTIAIPVVNSQNVIQSQEVHYYKLSDIGGISMLKGNKKDDRVENGLRTEYFIKGDRLKSITELMNETNTPGMSVAVINDYEIIWAKGYGFADTEKGILVDTNTIFQAASISKPLTALAVMKLVQEGILDLDKDINTYLKSWKLPESEFTAKNKVTLRNLLSHTAGVTIHGFPGYKPGDEVPTLIQVLNGEAPAVTGKVRVDMEPDTQFRYSGGGMAIVQQVLVDQLQKSFQEIMRELVLEPLSMTNSFYSNCDLSNEQSYNAAAGHNSEGEQIPERRYVYPEMAAAGLWSTAEDLAKFSIEVQKSLRGDGNKILSKEFMEIMTTPVLHGECNIGLFNEIICRESLVGHDGGNTGYACSMQFHKEKGFGVIMMTNSDSGYKMKMPVIRSAAATYGWYNLLHPEYQIVYLSLDEIKFFCGNYKMEIDKTLKIFHQDNSLFYKTIYDEPKQLDYVGNNIFIDRNREVKFDFIKDSDKLYMNGNEIERLNDEENLASDYIVEGNLDQAVRCYQELMARDCKMKNLLENSLNDTGYDFLWKKDYSTASAFLKVGTILFPQSANAWDSLGEAYFEGEQYELCIEAMEKSLECAPDNQQNAVNFIKDSKQHLKEKV</sequence>
<dbReference type="InterPro" id="IPR011990">
    <property type="entry name" value="TPR-like_helical_dom_sf"/>
</dbReference>